<keyword evidence="1" id="KW-0472">Membrane</keyword>
<evidence type="ECO:0000313" key="2">
    <source>
        <dbReference type="EMBL" id="CAA9490210.1"/>
    </source>
</evidence>
<accession>A0A6J4S5P7</accession>
<feature type="transmembrane region" description="Helical" evidence="1">
    <location>
        <begin position="45"/>
        <end position="64"/>
    </location>
</feature>
<name>A0A6J4S5P7_9ACTN</name>
<proteinExistence type="predicted"/>
<dbReference type="AlphaFoldDB" id="A0A6J4S5P7"/>
<organism evidence="2">
    <name type="scientific">uncultured Solirubrobacteraceae bacterium</name>
    <dbReference type="NCBI Taxonomy" id="1162706"/>
    <lineage>
        <taxon>Bacteria</taxon>
        <taxon>Bacillati</taxon>
        <taxon>Actinomycetota</taxon>
        <taxon>Thermoleophilia</taxon>
        <taxon>Solirubrobacterales</taxon>
        <taxon>Solirubrobacteraceae</taxon>
        <taxon>environmental samples</taxon>
    </lineage>
</organism>
<protein>
    <recommendedName>
        <fullName evidence="3">Integral membrane protein</fullName>
    </recommendedName>
</protein>
<feature type="transmembrane region" description="Helical" evidence="1">
    <location>
        <begin position="76"/>
        <end position="94"/>
    </location>
</feature>
<sequence>MEIWDVMRWLHLVAMAAFVGGQLMLAAVVAPVMRGEQRMRLIARNFGMFTVGAIGLAVLTGMSLASQYDRWDDPALHAKLGLLVLIGVIIAVHTRRPGSRVLNIAMLAASLAIVAFGVSLAHS</sequence>
<evidence type="ECO:0008006" key="3">
    <source>
        <dbReference type="Google" id="ProtNLM"/>
    </source>
</evidence>
<gene>
    <name evidence="2" type="ORF">AVDCRST_MAG38-2580</name>
</gene>
<dbReference type="EMBL" id="CADCVJ010000216">
    <property type="protein sequence ID" value="CAA9490210.1"/>
    <property type="molecule type" value="Genomic_DNA"/>
</dbReference>
<feature type="transmembrane region" description="Helical" evidence="1">
    <location>
        <begin position="12"/>
        <end position="33"/>
    </location>
</feature>
<evidence type="ECO:0000256" key="1">
    <source>
        <dbReference type="SAM" id="Phobius"/>
    </source>
</evidence>
<feature type="transmembrane region" description="Helical" evidence="1">
    <location>
        <begin position="101"/>
        <end position="121"/>
    </location>
</feature>
<keyword evidence="1" id="KW-1133">Transmembrane helix</keyword>
<reference evidence="2" key="1">
    <citation type="submission" date="2020-02" db="EMBL/GenBank/DDBJ databases">
        <authorList>
            <person name="Meier V. D."/>
        </authorList>
    </citation>
    <scope>NUCLEOTIDE SEQUENCE</scope>
    <source>
        <strain evidence="2">AVDCRST_MAG38</strain>
    </source>
</reference>
<keyword evidence="1" id="KW-0812">Transmembrane</keyword>